<name>I0K2M6_9BACT</name>
<dbReference type="EMBL" id="HE796683">
    <property type="protein sequence ID" value="CCG98379.1"/>
    <property type="molecule type" value="Genomic_DNA"/>
</dbReference>
<dbReference type="AlphaFoldDB" id="I0K2M6"/>
<evidence type="ECO:0000313" key="1">
    <source>
        <dbReference type="EMBL" id="CCG98379.1"/>
    </source>
</evidence>
<gene>
    <name evidence="1" type="ORF">FAES_0367</name>
</gene>
<reference evidence="1 2" key="1">
    <citation type="journal article" date="2012" name="J. Bacteriol.">
        <title>Genome Sequence of Fibrella aestuarina BUZ 2T, a Filamentous Marine Bacterium.</title>
        <authorList>
            <person name="Filippini M."/>
            <person name="Qi W."/>
            <person name="Blom J."/>
            <person name="Goesmann A."/>
            <person name="Smits T.H."/>
            <person name="Bagheri H.C."/>
        </authorList>
    </citation>
    <scope>NUCLEOTIDE SEQUENCE [LARGE SCALE GENOMIC DNA]</scope>
    <source>
        <strain evidence="2">BUZ 2T</strain>
    </source>
</reference>
<protein>
    <submittedName>
        <fullName evidence="1">Uncharacterized protein</fullName>
    </submittedName>
</protein>
<organism evidence="1 2">
    <name type="scientific">Fibrella aestuarina BUZ 2</name>
    <dbReference type="NCBI Taxonomy" id="1166018"/>
    <lineage>
        <taxon>Bacteria</taxon>
        <taxon>Pseudomonadati</taxon>
        <taxon>Bacteroidota</taxon>
        <taxon>Cytophagia</taxon>
        <taxon>Cytophagales</taxon>
        <taxon>Spirosomataceae</taxon>
        <taxon>Fibrella</taxon>
    </lineage>
</organism>
<keyword evidence="2" id="KW-1185">Reference proteome</keyword>
<accession>I0K2M6</accession>
<proteinExistence type="predicted"/>
<sequence length="31" mass="3406">MLASAGTYPASTGCHSVFRKHQQTLLNEEMP</sequence>
<dbReference type="HOGENOM" id="CLU_3396616_0_0_10"/>
<dbReference type="Proteomes" id="UP000011058">
    <property type="component" value="Chromosome"/>
</dbReference>
<evidence type="ECO:0000313" key="2">
    <source>
        <dbReference type="Proteomes" id="UP000011058"/>
    </source>
</evidence>
<dbReference type="KEGG" id="fae:FAES_0367"/>